<feature type="coiled-coil region" evidence="12">
    <location>
        <begin position="318"/>
        <end position="345"/>
    </location>
</feature>
<dbReference type="GO" id="GO:0051315">
    <property type="term" value="P:attachment of mitotic spindle microtubules to kinetochore"/>
    <property type="evidence" value="ECO:0007669"/>
    <property type="project" value="UniProtKB-UniRule"/>
</dbReference>
<dbReference type="Gene3D" id="6.10.250.1950">
    <property type="match status" value="1"/>
</dbReference>
<comment type="function">
    <text evidence="11">Acts as a component of the essential kinetochore-associated NDC80 complex, which is required for chromosome segregation and spindle checkpoint activity.</text>
</comment>
<keyword evidence="9 11" id="KW-0131">Cell cycle</keyword>
<evidence type="ECO:0000256" key="2">
    <source>
        <dbReference type="ARBA" id="ARBA00011562"/>
    </source>
</evidence>
<dbReference type="PANTHER" id="PTHR10643:SF2">
    <property type="entry name" value="KINETOCHORE PROTEIN NDC80 HOMOLOG"/>
    <property type="match status" value="1"/>
</dbReference>
<dbReference type="InterPro" id="IPR055260">
    <property type="entry name" value="Ndc80_CH"/>
</dbReference>
<dbReference type="FunFam" id="1.10.418.30:FF:000001">
    <property type="entry name" value="Probable kinetochore protein ndc80"/>
    <property type="match status" value="1"/>
</dbReference>
<feature type="region of interest" description="Disordered" evidence="13">
    <location>
        <begin position="687"/>
        <end position="706"/>
    </location>
</feature>
<dbReference type="Pfam" id="PF03801">
    <property type="entry name" value="Ndc80_HEC"/>
    <property type="match status" value="1"/>
</dbReference>
<sequence>MSQYNNNNNNNNSNSNGLKRSSSNGRPSSLKRQSLQPKVLNLGQATTTTTTTSGASSGTISHRRSSSMGASANNNDYHLYQPRYSSNGSRKSMVPNQQQGSNRLSMYGGSQLVSTKDPRPLRDKNYQLTIQQEIMDFLTFKNLFEIEMKHPLTNKTLRQPTQKDFVLIFQWLYKKIDPGYKFNKSIEQEVYFLLKTIKYPYLDSINKSQISAVGGQNWPTFLGMLHWMIQLNLMLMKLDDSEEFDLSKPPSSSSSSSSSYNKEVQENGEEDDLVEDQEDIVEKLFIPYILKSYKAFLNNEDDYSEYYAEMEKNYDIYNQKNLNKIDNLKIENSDLEQELNKFLVQNEVVLNSLNKSKILKDDISKFQDYINKLENSKSRWDSILQNIRENIEENELKLKNCNIEKGKIYEIFEKLGFTVNSVENLYKEKEKLSNFLENLNLKIDTLNKIVKDKEISLHDLFNSLETVINSYNSNIYKIISAIELEGEEQFQFNFEINSFNSDLLNDNKLGLKPDQMIPELKKNEIRSNLIKFKNLIISNMHKLQDETIKLQESLDLLQEQINEKQEDFENLETRLSSSKLIYDELYEQIIKDSSNSKIEIENLQNDLQILKFKKNESLLTLNKNLQQVMLRYDNLKYELNLKKIEIFNNFEKYLEFIINFKLNIQGSLEEFENLVIEECAKEFNSEIQKEEESAVKQDEDNDEEMS</sequence>
<evidence type="ECO:0000313" key="15">
    <source>
        <dbReference type="EMBL" id="ODV98355.1"/>
    </source>
</evidence>
<evidence type="ECO:0000313" key="16">
    <source>
        <dbReference type="Proteomes" id="UP000094236"/>
    </source>
</evidence>
<comment type="subcellular location">
    <subcellularLocation>
        <location evidence="11">Chromosome</location>
        <location evidence="11">Centromere</location>
        <location evidence="11">Kinetochore</location>
    </subcellularLocation>
    <subcellularLocation>
        <location evidence="11">Nucleus</location>
    </subcellularLocation>
</comment>
<accession>A0A1E4U2X0</accession>
<keyword evidence="7 12" id="KW-0175">Coiled coil</keyword>
<feature type="compositionally biased region" description="Polar residues" evidence="13">
    <location>
        <begin position="83"/>
        <end position="104"/>
    </location>
</feature>
<gene>
    <name evidence="15" type="ORF">PACTADRAFT_31752</name>
</gene>
<comment type="subunit">
    <text evidence="2">Component of the NDC80 complex, which consists of NDC80, NUF2, SPC24 and SPC25.</text>
</comment>
<keyword evidence="3 11" id="KW-0158">Chromosome</keyword>
<evidence type="ECO:0000259" key="14">
    <source>
        <dbReference type="Pfam" id="PF03801"/>
    </source>
</evidence>
<dbReference type="EMBL" id="KV454011">
    <property type="protein sequence ID" value="ODV98355.1"/>
    <property type="molecule type" value="Genomic_DNA"/>
</dbReference>
<dbReference type="Gene3D" id="1.10.418.30">
    <property type="entry name" value="Ncd80 complex, Ncd80 subunit"/>
    <property type="match status" value="1"/>
</dbReference>
<evidence type="ECO:0000256" key="7">
    <source>
        <dbReference type="ARBA" id="ARBA00023054"/>
    </source>
</evidence>
<evidence type="ECO:0000256" key="12">
    <source>
        <dbReference type="SAM" id="Coils"/>
    </source>
</evidence>
<dbReference type="GO" id="GO:0005634">
    <property type="term" value="C:nucleus"/>
    <property type="evidence" value="ECO:0007669"/>
    <property type="project" value="UniProtKB-SubCell"/>
</dbReference>
<reference evidence="16" key="1">
    <citation type="submission" date="2016-05" db="EMBL/GenBank/DDBJ databases">
        <title>Comparative genomics of biotechnologically important yeasts.</title>
        <authorList>
            <consortium name="DOE Joint Genome Institute"/>
            <person name="Riley R."/>
            <person name="Haridas S."/>
            <person name="Wolfe K.H."/>
            <person name="Lopes M.R."/>
            <person name="Hittinger C.T."/>
            <person name="Goker M."/>
            <person name="Salamov A."/>
            <person name="Wisecaver J."/>
            <person name="Long T.M."/>
            <person name="Aerts A.L."/>
            <person name="Barry K."/>
            <person name="Choi C."/>
            <person name="Clum A."/>
            <person name="Coughlan A.Y."/>
            <person name="Deshpande S."/>
            <person name="Douglass A.P."/>
            <person name="Hanson S.J."/>
            <person name="Klenk H.-P."/>
            <person name="Labutti K."/>
            <person name="Lapidus A."/>
            <person name="Lindquist E."/>
            <person name="Lipzen A."/>
            <person name="Meier-Kolthoff J.P."/>
            <person name="Ohm R.A."/>
            <person name="Otillar R.P."/>
            <person name="Pangilinan J."/>
            <person name="Peng Y."/>
            <person name="Rokas A."/>
            <person name="Rosa C.A."/>
            <person name="Scheuner C."/>
            <person name="Sibirny A.A."/>
            <person name="Slot J.C."/>
            <person name="Stielow J.B."/>
            <person name="Sun H."/>
            <person name="Kurtzman C.P."/>
            <person name="Blackwell M."/>
            <person name="Grigoriev I.V."/>
            <person name="Jeffries T.W."/>
        </authorList>
    </citation>
    <scope>NUCLEOTIDE SEQUENCE [LARGE SCALE GENOMIC DNA]</scope>
    <source>
        <strain evidence="16">NRRL Y-2460</strain>
    </source>
</reference>
<dbReference type="Proteomes" id="UP000094236">
    <property type="component" value="Unassembled WGS sequence"/>
</dbReference>
<feature type="compositionally biased region" description="Low complexity" evidence="13">
    <location>
        <begin position="45"/>
        <end position="60"/>
    </location>
</feature>
<evidence type="ECO:0000256" key="3">
    <source>
        <dbReference type="ARBA" id="ARBA00022454"/>
    </source>
</evidence>
<feature type="region of interest" description="Disordered" evidence="13">
    <location>
        <begin position="246"/>
        <end position="273"/>
    </location>
</feature>
<evidence type="ECO:0000256" key="11">
    <source>
        <dbReference type="RuleBase" id="RU368072"/>
    </source>
</evidence>
<feature type="domain" description="Kinetochore protein Ndc80 CH" evidence="14">
    <location>
        <begin position="90"/>
        <end position="236"/>
    </location>
</feature>
<evidence type="ECO:0000256" key="4">
    <source>
        <dbReference type="ARBA" id="ARBA00022618"/>
    </source>
</evidence>
<organism evidence="15 16">
    <name type="scientific">Pachysolen tannophilus NRRL Y-2460</name>
    <dbReference type="NCBI Taxonomy" id="669874"/>
    <lineage>
        <taxon>Eukaryota</taxon>
        <taxon>Fungi</taxon>
        <taxon>Dikarya</taxon>
        <taxon>Ascomycota</taxon>
        <taxon>Saccharomycotina</taxon>
        <taxon>Pichiomycetes</taxon>
        <taxon>Pachysolenaceae</taxon>
        <taxon>Pachysolen</taxon>
    </lineage>
</organism>
<evidence type="ECO:0000256" key="10">
    <source>
        <dbReference type="ARBA" id="ARBA00023328"/>
    </source>
</evidence>
<feature type="compositionally biased region" description="Polar residues" evidence="13">
    <location>
        <begin position="25"/>
        <end position="36"/>
    </location>
</feature>
<keyword evidence="10 11" id="KW-0137">Centromere</keyword>
<dbReference type="InterPro" id="IPR005550">
    <property type="entry name" value="Kinetochore_Ndc80"/>
</dbReference>
<evidence type="ECO:0000256" key="5">
    <source>
        <dbReference type="ARBA" id="ARBA00022776"/>
    </source>
</evidence>
<keyword evidence="8 11" id="KW-0539">Nucleus</keyword>
<dbReference type="GO" id="GO:0031262">
    <property type="term" value="C:Ndc80 complex"/>
    <property type="evidence" value="ECO:0007669"/>
    <property type="project" value="UniProtKB-UniRule"/>
</dbReference>
<keyword evidence="5 11" id="KW-0498">Mitosis</keyword>
<dbReference type="STRING" id="669874.A0A1E4U2X0"/>
<dbReference type="OrthoDB" id="7459479at2759"/>
<keyword evidence="16" id="KW-1185">Reference proteome</keyword>
<dbReference type="AlphaFoldDB" id="A0A1E4U2X0"/>
<keyword evidence="4 11" id="KW-0132">Cell division</keyword>
<protein>
    <recommendedName>
        <fullName evidence="11">Kinetochore protein NDC80</fullName>
    </recommendedName>
</protein>
<feature type="coiled-coil region" evidence="12">
    <location>
        <begin position="540"/>
        <end position="606"/>
    </location>
</feature>
<evidence type="ECO:0000256" key="13">
    <source>
        <dbReference type="SAM" id="MobiDB-lite"/>
    </source>
</evidence>
<evidence type="ECO:0000256" key="6">
    <source>
        <dbReference type="ARBA" id="ARBA00022838"/>
    </source>
</evidence>
<keyword evidence="6 11" id="KW-0995">Kinetochore</keyword>
<comment type="similarity">
    <text evidence="1 11">Belongs to the NDC80/HEC1 family.</text>
</comment>
<name>A0A1E4U2X0_PACTA</name>
<evidence type="ECO:0000256" key="9">
    <source>
        <dbReference type="ARBA" id="ARBA00023306"/>
    </source>
</evidence>
<evidence type="ECO:0000256" key="8">
    <source>
        <dbReference type="ARBA" id="ARBA00023242"/>
    </source>
</evidence>
<dbReference type="InterPro" id="IPR038273">
    <property type="entry name" value="Ndc80_sf"/>
</dbReference>
<evidence type="ECO:0000256" key="1">
    <source>
        <dbReference type="ARBA" id="ARBA00007050"/>
    </source>
</evidence>
<dbReference type="GO" id="GO:0051301">
    <property type="term" value="P:cell division"/>
    <property type="evidence" value="ECO:0007669"/>
    <property type="project" value="UniProtKB-UniRule"/>
</dbReference>
<feature type="region of interest" description="Disordered" evidence="13">
    <location>
        <begin position="1"/>
        <end position="120"/>
    </location>
</feature>
<dbReference type="PANTHER" id="PTHR10643">
    <property type="entry name" value="KINETOCHORE PROTEIN NDC80"/>
    <property type="match status" value="1"/>
</dbReference>
<feature type="compositionally biased region" description="Basic and acidic residues" evidence="13">
    <location>
        <begin position="687"/>
        <end position="698"/>
    </location>
</feature>
<feature type="compositionally biased region" description="Low complexity" evidence="13">
    <location>
        <begin position="1"/>
        <end position="24"/>
    </location>
</feature>
<proteinExistence type="inferred from homology"/>
<feature type="coiled-coil region" evidence="12">
    <location>
        <begin position="370"/>
        <end position="456"/>
    </location>
</feature>